<feature type="domain" description="Flagellar assembly protein FliH/Type III secretion system HrpE" evidence="10">
    <location>
        <begin position="117"/>
        <end position="238"/>
    </location>
</feature>
<dbReference type="InterPro" id="IPR051472">
    <property type="entry name" value="T3SS_Stator/FliH"/>
</dbReference>
<keyword evidence="5" id="KW-0653">Protein transport</keyword>
<dbReference type="AlphaFoldDB" id="A0A841Q3G4"/>
<organism evidence="11 12">
    <name type="scientific">Salirhabdus euzebyi</name>
    <dbReference type="NCBI Taxonomy" id="394506"/>
    <lineage>
        <taxon>Bacteria</taxon>
        <taxon>Bacillati</taxon>
        <taxon>Bacillota</taxon>
        <taxon>Bacilli</taxon>
        <taxon>Bacillales</taxon>
        <taxon>Bacillaceae</taxon>
        <taxon>Salirhabdus</taxon>
    </lineage>
</organism>
<keyword evidence="11" id="KW-0282">Flagellum</keyword>
<evidence type="ECO:0000256" key="9">
    <source>
        <dbReference type="SAM" id="MobiDB-lite"/>
    </source>
</evidence>
<dbReference type="GO" id="GO:0044781">
    <property type="term" value="P:bacterial-type flagellum organization"/>
    <property type="evidence" value="ECO:0007669"/>
    <property type="project" value="UniProtKB-KW"/>
</dbReference>
<keyword evidence="4" id="KW-1005">Bacterial flagellum biogenesis</keyword>
<dbReference type="Proteomes" id="UP000581688">
    <property type="component" value="Unassembled WGS sequence"/>
</dbReference>
<feature type="region of interest" description="Disordered" evidence="9">
    <location>
        <begin position="22"/>
        <end position="42"/>
    </location>
</feature>
<dbReference type="InterPro" id="IPR022524">
    <property type="entry name" value="FliH_Bacilli"/>
</dbReference>
<evidence type="ECO:0000256" key="4">
    <source>
        <dbReference type="ARBA" id="ARBA00022795"/>
    </source>
</evidence>
<keyword evidence="11" id="KW-0966">Cell projection</keyword>
<keyword evidence="6" id="KW-1006">Bacterial flagellum protein export</keyword>
<feature type="coiled-coil region" evidence="8">
    <location>
        <begin position="56"/>
        <end position="87"/>
    </location>
</feature>
<accession>A0A841Q3G4</accession>
<evidence type="ECO:0000313" key="11">
    <source>
        <dbReference type="EMBL" id="MBB6452925.1"/>
    </source>
</evidence>
<dbReference type="InterPro" id="IPR018035">
    <property type="entry name" value="Flagellar_FliH/T3SS_HrpE"/>
</dbReference>
<keyword evidence="8" id="KW-0175">Coiled coil</keyword>
<comment type="caution">
    <text evidence="11">The sequence shown here is derived from an EMBL/GenBank/DDBJ whole genome shotgun (WGS) entry which is preliminary data.</text>
</comment>
<keyword evidence="11" id="KW-0969">Cilium</keyword>
<evidence type="ECO:0000256" key="6">
    <source>
        <dbReference type="ARBA" id="ARBA00023225"/>
    </source>
</evidence>
<evidence type="ECO:0000256" key="7">
    <source>
        <dbReference type="NCBIfam" id="TIGR03825"/>
    </source>
</evidence>
<protein>
    <recommendedName>
        <fullName evidence="7">Flagellar assembly protein FliH</fullName>
    </recommendedName>
</protein>
<evidence type="ECO:0000256" key="1">
    <source>
        <dbReference type="ARBA" id="ARBA00003041"/>
    </source>
</evidence>
<evidence type="ECO:0000256" key="3">
    <source>
        <dbReference type="ARBA" id="ARBA00022448"/>
    </source>
</evidence>
<evidence type="ECO:0000313" key="12">
    <source>
        <dbReference type="Proteomes" id="UP000581688"/>
    </source>
</evidence>
<evidence type="ECO:0000256" key="8">
    <source>
        <dbReference type="SAM" id="Coils"/>
    </source>
</evidence>
<dbReference type="GO" id="GO:0015031">
    <property type="term" value="P:protein transport"/>
    <property type="evidence" value="ECO:0007669"/>
    <property type="project" value="UniProtKB-KW"/>
</dbReference>
<dbReference type="PANTHER" id="PTHR34982:SF1">
    <property type="entry name" value="FLAGELLAR ASSEMBLY PROTEIN FLIH"/>
    <property type="match status" value="1"/>
</dbReference>
<dbReference type="EMBL" id="JACHGH010000003">
    <property type="protein sequence ID" value="MBB6452925.1"/>
    <property type="molecule type" value="Genomic_DNA"/>
</dbReference>
<name>A0A841Q3G4_9BACI</name>
<sequence>MSNIFKIHAKKDILSKTINVKPIHIPNKEEKPSENEPKEDPEKLYHLAEQKLKQTELHIQTMIEKANEQIEQQQDEWEQEKQRQYDEARLAGYDEGYQQGQQEALQSYRHFVEEGKSLVQLAQKEYGNIIDQSKEEVLKIAIHAAEKILHTTIQLDEKTFRSIVLQAIKEVKDVPKVDLYIHPKMYEMILQYRIELDNILAHNGKLVIYPSTEVEQYSCIVETPFGKIDASVETQLHELKTKLTDFLEEANRIESQSSSGVDGTN</sequence>
<evidence type="ECO:0000256" key="5">
    <source>
        <dbReference type="ARBA" id="ARBA00022927"/>
    </source>
</evidence>
<comment type="similarity">
    <text evidence="2">Belongs to the FliH family.</text>
</comment>
<dbReference type="GO" id="GO:0005829">
    <property type="term" value="C:cytosol"/>
    <property type="evidence" value="ECO:0007669"/>
    <property type="project" value="TreeGrafter"/>
</dbReference>
<proteinExistence type="inferred from homology"/>
<dbReference type="PANTHER" id="PTHR34982">
    <property type="entry name" value="YOP PROTEINS TRANSLOCATION PROTEIN L"/>
    <property type="match status" value="1"/>
</dbReference>
<comment type="function">
    <text evidence="1">Needed for flagellar regrowth and assembly.</text>
</comment>
<keyword evidence="12" id="KW-1185">Reference proteome</keyword>
<dbReference type="Pfam" id="PF02108">
    <property type="entry name" value="FliH"/>
    <property type="match status" value="1"/>
</dbReference>
<evidence type="ECO:0000256" key="2">
    <source>
        <dbReference type="ARBA" id="ARBA00006602"/>
    </source>
</evidence>
<feature type="compositionally biased region" description="Basic and acidic residues" evidence="9">
    <location>
        <begin position="26"/>
        <end position="42"/>
    </location>
</feature>
<dbReference type="RefSeq" id="WP_174495463.1">
    <property type="nucleotide sequence ID" value="NZ_CADDWK010000003.1"/>
</dbReference>
<dbReference type="NCBIfam" id="TIGR03825">
    <property type="entry name" value="FliH_bacil"/>
    <property type="match status" value="1"/>
</dbReference>
<evidence type="ECO:0000259" key="10">
    <source>
        <dbReference type="Pfam" id="PF02108"/>
    </source>
</evidence>
<keyword evidence="3" id="KW-0813">Transport</keyword>
<reference evidence="11 12" key="1">
    <citation type="submission" date="2020-08" db="EMBL/GenBank/DDBJ databases">
        <title>Genomic Encyclopedia of Type Strains, Phase IV (KMG-IV): sequencing the most valuable type-strain genomes for metagenomic binning, comparative biology and taxonomic classification.</title>
        <authorList>
            <person name="Goeker M."/>
        </authorList>
    </citation>
    <scope>NUCLEOTIDE SEQUENCE [LARGE SCALE GENOMIC DNA]</scope>
    <source>
        <strain evidence="11 12">DSM 19612</strain>
    </source>
</reference>
<gene>
    <name evidence="11" type="ORF">HNQ94_001371</name>
</gene>